<keyword evidence="7" id="KW-0694">RNA-binding</keyword>
<comment type="domain">
    <text evidence="7">The Q motif is unique to and characteristic of the DEAD box family of RNA helicases and controls ATP binding and hydrolysis.</text>
</comment>
<feature type="compositionally biased region" description="Basic and acidic residues" evidence="8">
    <location>
        <begin position="52"/>
        <end position="64"/>
    </location>
</feature>
<evidence type="ECO:0000256" key="7">
    <source>
        <dbReference type="RuleBase" id="RU365068"/>
    </source>
</evidence>
<dbReference type="InterPro" id="IPR011545">
    <property type="entry name" value="DEAD/DEAH_box_helicase_dom"/>
</dbReference>
<evidence type="ECO:0000256" key="8">
    <source>
        <dbReference type="SAM" id="MobiDB-lite"/>
    </source>
</evidence>
<name>A0A7J9IHD6_9ROSI</name>
<keyword evidence="9" id="KW-1133">Transmembrane helix</keyword>
<comment type="similarity">
    <text evidence="6">Belongs to the DEAD box helicase family.</text>
</comment>
<reference evidence="12 13" key="1">
    <citation type="journal article" date="2019" name="Genome Biol. Evol.">
        <title>Insights into the evolution of the New World diploid cottons (Gossypium, subgenus Houzingenia) based on genome sequencing.</title>
        <authorList>
            <person name="Grover C.E."/>
            <person name="Arick M.A. 2nd"/>
            <person name="Thrash A."/>
            <person name="Conover J.L."/>
            <person name="Sanders W.S."/>
            <person name="Peterson D.G."/>
            <person name="Frelichowski J.E."/>
            <person name="Scheffler J.A."/>
            <person name="Scheffler B.E."/>
            <person name="Wendel J.F."/>
        </authorList>
    </citation>
    <scope>NUCLEOTIDE SEQUENCE [LARGE SCALE GENOMIC DNA]</scope>
    <source>
        <strain evidence="12">6</strain>
        <tissue evidence="12">Leaf</tissue>
    </source>
</reference>
<gene>
    <name evidence="12" type="ORF">Goarm_018112</name>
</gene>
<feature type="region of interest" description="Disordered" evidence="8">
    <location>
        <begin position="1"/>
        <end position="99"/>
    </location>
</feature>
<feature type="compositionally biased region" description="Basic residues" evidence="8">
    <location>
        <begin position="19"/>
        <end position="28"/>
    </location>
</feature>
<dbReference type="Gene3D" id="3.40.50.300">
    <property type="entry name" value="P-loop containing nucleotide triphosphate hydrolases"/>
    <property type="match status" value="1"/>
</dbReference>
<accession>A0A7J9IHD6</accession>
<feature type="transmembrane region" description="Helical" evidence="9">
    <location>
        <begin position="293"/>
        <end position="310"/>
    </location>
</feature>
<comment type="function">
    <text evidence="7">RNA helicase.</text>
</comment>
<proteinExistence type="inferred from homology"/>
<dbReference type="PROSITE" id="PS51192">
    <property type="entry name" value="HELICASE_ATP_BIND_1"/>
    <property type="match status" value="1"/>
</dbReference>
<evidence type="ECO:0000259" key="10">
    <source>
        <dbReference type="PROSITE" id="PS51192"/>
    </source>
</evidence>
<evidence type="ECO:0000256" key="4">
    <source>
        <dbReference type="ARBA" id="ARBA00022840"/>
    </source>
</evidence>
<feature type="domain" description="Helicase ATP-binding" evidence="10">
    <location>
        <begin position="146"/>
        <end position="297"/>
    </location>
</feature>
<dbReference type="InterPro" id="IPR014014">
    <property type="entry name" value="RNA_helicase_DEAD_Q_motif"/>
</dbReference>
<protein>
    <recommendedName>
        <fullName evidence="7">ATP-dependent RNA helicase</fullName>
        <ecNumber evidence="7">3.6.4.13</ecNumber>
    </recommendedName>
</protein>
<dbReference type="GO" id="GO:0003724">
    <property type="term" value="F:RNA helicase activity"/>
    <property type="evidence" value="ECO:0007669"/>
    <property type="project" value="UniProtKB-EC"/>
</dbReference>
<dbReference type="GO" id="GO:0005524">
    <property type="term" value="F:ATP binding"/>
    <property type="evidence" value="ECO:0007669"/>
    <property type="project" value="UniProtKB-UniRule"/>
</dbReference>
<comment type="caution">
    <text evidence="12">The sequence shown here is derived from an EMBL/GenBank/DDBJ whole genome shotgun (WGS) entry which is preliminary data.</text>
</comment>
<dbReference type="GO" id="GO:0016787">
    <property type="term" value="F:hydrolase activity"/>
    <property type="evidence" value="ECO:0007669"/>
    <property type="project" value="UniProtKB-KW"/>
</dbReference>
<feature type="compositionally biased region" description="Acidic residues" evidence="8">
    <location>
        <begin position="75"/>
        <end position="97"/>
    </location>
</feature>
<evidence type="ECO:0000256" key="5">
    <source>
        <dbReference type="PROSITE-ProRule" id="PRU00552"/>
    </source>
</evidence>
<keyword evidence="9" id="KW-0472">Membrane</keyword>
<evidence type="ECO:0000313" key="13">
    <source>
        <dbReference type="Proteomes" id="UP000593575"/>
    </source>
</evidence>
<dbReference type="Proteomes" id="UP000593575">
    <property type="component" value="Unassembled WGS sequence"/>
</dbReference>
<dbReference type="InterPro" id="IPR000629">
    <property type="entry name" value="RNA-helicase_DEAD-box_CS"/>
</dbReference>
<evidence type="ECO:0000259" key="11">
    <source>
        <dbReference type="PROSITE" id="PS51195"/>
    </source>
</evidence>
<sequence>MAVVEEKISKSPSLEDSKKKRKRKRNRASKAEHPNPDNNNGREEEKHEEDDAQAREVEIKDKKNNNKKSKKLRSEEDDEQEERGNNEEEEEEQEGEKEEIKEKMNIGGSGIMSTESFESLGLSEPTIKAIKEMGFQFMTQIQARAIPPLMVGKDVLGAARTGSGKTLAFLVPAVELLYNVRFTPRNGTGVIVICPTRELAIQTHAVAKDLLKYHSQTLGLVIGGSARRGEAERIVKGVNLLVATPGRLLDHLQNTKGFIYKNLKCLMIDEADRILEANFEEEMKQIIKYLPKVNLLAVYIVILGIYMDYVI</sequence>
<dbReference type="PANTHER" id="PTHR24031">
    <property type="entry name" value="RNA HELICASE"/>
    <property type="match status" value="1"/>
</dbReference>
<dbReference type="PROSITE" id="PS00039">
    <property type="entry name" value="DEAD_ATP_HELICASE"/>
    <property type="match status" value="1"/>
</dbReference>
<feature type="compositionally biased region" description="Basic and acidic residues" evidence="8">
    <location>
        <begin position="29"/>
        <end position="45"/>
    </location>
</feature>
<keyword evidence="13" id="KW-1185">Reference proteome</keyword>
<feature type="compositionally biased region" description="Basic and acidic residues" evidence="8">
    <location>
        <begin position="1"/>
        <end position="18"/>
    </location>
</feature>
<dbReference type="SUPFAM" id="SSF52540">
    <property type="entry name" value="P-loop containing nucleoside triphosphate hydrolases"/>
    <property type="match status" value="1"/>
</dbReference>
<keyword evidence="3 6" id="KW-0347">Helicase</keyword>
<organism evidence="12 13">
    <name type="scientific">Gossypium armourianum</name>
    <dbReference type="NCBI Taxonomy" id="34283"/>
    <lineage>
        <taxon>Eukaryota</taxon>
        <taxon>Viridiplantae</taxon>
        <taxon>Streptophyta</taxon>
        <taxon>Embryophyta</taxon>
        <taxon>Tracheophyta</taxon>
        <taxon>Spermatophyta</taxon>
        <taxon>Magnoliopsida</taxon>
        <taxon>eudicotyledons</taxon>
        <taxon>Gunneridae</taxon>
        <taxon>Pentapetalae</taxon>
        <taxon>rosids</taxon>
        <taxon>malvids</taxon>
        <taxon>Malvales</taxon>
        <taxon>Malvaceae</taxon>
        <taxon>Malvoideae</taxon>
        <taxon>Gossypium</taxon>
    </lineage>
</organism>
<comment type="catalytic activity">
    <reaction evidence="7">
        <text>ATP + H2O = ADP + phosphate + H(+)</text>
        <dbReference type="Rhea" id="RHEA:13065"/>
        <dbReference type="ChEBI" id="CHEBI:15377"/>
        <dbReference type="ChEBI" id="CHEBI:15378"/>
        <dbReference type="ChEBI" id="CHEBI:30616"/>
        <dbReference type="ChEBI" id="CHEBI:43474"/>
        <dbReference type="ChEBI" id="CHEBI:456216"/>
        <dbReference type="EC" id="3.6.4.13"/>
    </reaction>
</comment>
<evidence type="ECO:0000256" key="3">
    <source>
        <dbReference type="ARBA" id="ARBA00022806"/>
    </source>
</evidence>
<keyword evidence="2 6" id="KW-0378">Hydrolase</keyword>
<dbReference type="SMART" id="SM00487">
    <property type="entry name" value="DEXDc"/>
    <property type="match status" value="1"/>
</dbReference>
<evidence type="ECO:0000313" key="12">
    <source>
        <dbReference type="EMBL" id="MBA0821243.1"/>
    </source>
</evidence>
<feature type="short sequence motif" description="Q motif" evidence="5">
    <location>
        <begin position="115"/>
        <end position="143"/>
    </location>
</feature>
<evidence type="ECO:0000256" key="9">
    <source>
        <dbReference type="SAM" id="Phobius"/>
    </source>
</evidence>
<dbReference type="EC" id="3.6.4.13" evidence="7"/>
<evidence type="ECO:0000256" key="1">
    <source>
        <dbReference type="ARBA" id="ARBA00022741"/>
    </source>
</evidence>
<keyword evidence="4 6" id="KW-0067">ATP-binding</keyword>
<feature type="domain" description="DEAD-box RNA helicase Q" evidence="11">
    <location>
        <begin position="115"/>
        <end position="143"/>
    </location>
</feature>
<dbReference type="Pfam" id="PF00270">
    <property type="entry name" value="DEAD"/>
    <property type="match status" value="1"/>
</dbReference>
<dbReference type="GO" id="GO:0003723">
    <property type="term" value="F:RNA binding"/>
    <property type="evidence" value="ECO:0007669"/>
    <property type="project" value="UniProtKB-UniRule"/>
</dbReference>
<evidence type="ECO:0000256" key="2">
    <source>
        <dbReference type="ARBA" id="ARBA00022801"/>
    </source>
</evidence>
<dbReference type="PROSITE" id="PS51195">
    <property type="entry name" value="Q_MOTIF"/>
    <property type="match status" value="1"/>
</dbReference>
<keyword evidence="1 6" id="KW-0547">Nucleotide-binding</keyword>
<dbReference type="EMBL" id="JABFAE010000001">
    <property type="protein sequence ID" value="MBA0821243.1"/>
    <property type="molecule type" value="Genomic_DNA"/>
</dbReference>
<dbReference type="InterPro" id="IPR027417">
    <property type="entry name" value="P-loop_NTPase"/>
</dbReference>
<keyword evidence="9" id="KW-0812">Transmembrane</keyword>
<dbReference type="AlphaFoldDB" id="A0A7J9IHD6"/>
<evidence type="ECO:0000256" key="6">
    <source>
        <dbReference type="RuleBase" id="RU000492"/>
    </source>
</evidence>
<dbReference type="InterPro" id="IPR014001">
    <property type="entry name" value="Helicase_ATP-bd"/>
</dbReference>